<keyword evidence="1" id="KW-0812">Transmembrane</keyword>
<reference evidence="2" key="1">
    <citation type="submission" date="2018-05" db="EMBL/GenBank/DDBJ databases">
        <authorList>
            <person name="Lanie J.A."/>
            <person name="Ng W.-L."/>
            <person name="Kazmierczak K.M."/>
            <person name="Andrzejewski T.M."/>
            <person name="Davidsen T.M."/>
            <person name="Wayne K.J."/>
            <person name="Tettelin H."/>
            <person name="Glass J.I."/>
            <person name="Rusch D."/>
            <person name="Podicherti R."/>
            <person name="Tsui H.-C.T."/>
            <person name="Winkler M.E."/>
        </authorList>
    </citation>
    <scope>NUCLEOTIDE SEQUENCE</scope>
</reference>
<organism evidence="2">
    <name type="scientific">marine metagenome</name>
    <dbReference type="NCBI Taxonomy" id="408172"/>
    <lineage>
        <taxon>unclassified sequences</taxon>
        <taxon>metagenomes</taxon>
        <taxon>ecological metagenomes</taxon>
    </lineage>
</organism>
<feature type="transmembrane region" description="Helical" evidence="1">
    <location>
        <begin position="21"/>
        <end position="38"/>
    </location>
</feature>
<dbReference type="AlphaFoldDB" id="A0A382WXG1"/>
<protein>
    <submittedName>
        <fullName evidence="2">Uncharacterized protein</fullName>
    </submittedName>
</protein>
<gene>
    <name evidence="2" type="ORF">METZ01_LOCUS416153</name>
</gene>
<accession>A0A382WXG1</accession>
<keyword evidence="1" id="KW-0472">Membrane</keyword>
<keyword evidence="1" id="KW-1133">Transmembrane helix</keyword>
<evidence type="ECO:0000256" key="1">
    <source>
        <dbReference type="SAM" id="Phobius"/>
    </source>
</evidence>
<feature type="non-terminal residue" evidence="2">
    <location>
        <position position="1"/>
    </location>
</feature>
<sequence length="39" mass="4269">VLIFRKSKAGNELVAIRYSLLLTYSIFVSGTLIAITVVV</sequence>
<name>A0A382WXG1_9ZZZZ</name>
<evidence type="ECO:0000313" key="2">
    <source>
        <dbReference type="EMBL" id="SVD63299.1"/>
    </source>
</evidence>
<dbReference type="EMBL" id="UINC01163150">
    <property type="protein sequence ID" value="SVD63299.1"/>
    <property type="molecule type" value="Genomic_DNA"/>
</dbReference>
<proteinExistence type="predicted"/>